<dbReference type="InterPro" id="IPR051531">
    <property type="entry name" value="N-acetyltransferase"/>
</dbReference>
<evidence type="ECO:0000313" key="3">
    <source>
        <dbReference type="Proteomes" id="UP000838686"/>
    </source>
</evidence>
<protein>
    <submittedName>
        <fullName evidence="2">IS1595 family transposase ISSpgl1</fullName>
    </submittedName>
</protein>
<accession>A0ABM9CGL0</accession>
<name>A0ABM9CGL0_9BACL</name>
<dbReference type="InterPro" id="IPR000182">
    <property type="entry name" value="GNAT_dom"/>
</dbReference>
<evidence type="ECO:0000313" key="2">
    <source>
        <dbReference type="EMBL" id="CAH1212175.1"/>
    </source>
</evidence>
<dbReference type="RefSeq" id="WP_236343843.1">
    <property type="nucleotide sequence ID" value="NZ_CAKMMF010000020.1"/>
</dbReference>
<comment type="caution">
    <text evidence="2">The sequence shown here is derived from an EMBL/GenBank/DDBJ whole genome shotgun (WGS) entry which is preliminary data.</text>
</comment>
<dbReference type="Gene3D" id="3.40.630.30">
    <property type="match status" value="1"/>
</dbReference>
<keyword evidence="3" id="KW-1185">Reference proteome</keyword>
<dbReference type="PROSITE" id="PS51186">
    <property type="entry name" value="GNAT"/>
    <property type="match status" value="1"/>
</dbReference>
<organism evidence="2 3">
    <name type="scientific">Paenibacillus plantiphilus</name>
    <dbReference type="NCBI Taxonomy" id="2905650"/>
    <lineage>
        <taxon>Bacteria</taxon>
        <taxon>Bacillati</taxon>
        <taxon>Bacillota</taxon>
        <taxon>Bacilli</taxon>
        <taxon>Bacillales</taxon>
        <taxon>Paenibacillaceae</taxon>
        <taxon>Paenibacillus</taxon>
    </lineage>
</organism>
<gene>
    <name evidence="2" type="ORF">PAECIP111893_03494</name>
</gene>
<sequence>MESRFALKEFPRLQTDRLILRQGEKKDCQAIFELYSCESVVAYMPLAPFADIQEAIDEMNWHQRIFAEGTGMRWLIEEKESGKVIGTCGFLNFDHTHNRIEIGYDLSPDFWGQGLMKEAADRVISFGFSLMKVNRIEARVEPENGASMRLMDKLGFHKEGVLRQLEFEKGKYVDLAVFSLLLSEYEMRNG</sequence>
<dbReference type="PANTHER" id="PTHR43792:SF9">
    <property type="entry name" value="RIBOSOMAL-PROTEIN-ALANINE ACETYLTRANSFERASE"/>
    <property type="match status" value="1"/>
</dbReference>
<dbReference type="Pfam" id="PF13302">
    <property type="entry name" value="Acetyltransf_3"/>
    <property type="match status" value="1"/>
</dbReference>
<proteinExistence type="predicted"/>
<dbReference type="PANTHER" id="PTHR43792">
    <property type="entry name" value="GNAT FAMILY, PUTATIVE (AFU_ORTHOLOGUE AFUA_3G00765)-RELATED-RELATED"/>
    <property type="match status" value="1"/>
</dbReference>
<reference evidence="2" key="1">
    <citation type="submission" date="2022-01" db="EMBL/GenBank/DDBJ databases">
        <authorList>
            <person name="Criscuolo A."/>
        </authorList>
    </citation>
    <scope>NUCLEOTIDE SEQUENCE</scope>
    <source>
        <strain evidence="2">CIP111893</strain>
    </source>
</reference>
<dbReference type="SUPFAM" id="SSF55729">
    <property type="entry name" value="Acyl-CoA N-acyltransferases (Nat)"/>
    <property type="match status" value="1"/>
</dbReference>
<evidence type="ECO:0000259" key="1">
    <source>
        <dbReference type="PROSITE" id="PS51186"/>
    </source>
</evidence>
<dbReference type="Proteomes" id="UP000838686">
    <property type="component" value="Unassembled WGS sequence"/>
</dbReference>
<feature type="domain" description="N-acetyltransferase" evidence="1">
    <location>
        <begin position="18"/>
        <end position="174"/>
    </location>
</feature>
<dbReference type="InterPro" id="IPR016181">
    <property type="entry name" value="Acyl_CoA_acyltransferase"/>
</dbReference>
<dbReference type="EMBL" id="CAKMMF010000020">
    <property type="protein sequence ID" value="CAH1212175.1"/>
    <property type="molecule type" value="Genomic_DNA"/>
</dbReference>